<dbReference type="AlphaFoldDB" id="A0AAV3Y177"/>
<evidence type="ECO:0000313" key="3">
    <source>
        <dbReference type="Proteomes" id="UP000735302"/>
    </source>
</evidence>
<keyword evidence="3" id="KW-1185">Reference proteome</keyword>
<evidence type="ECO:0000256" key="1">
    <source>
        <dbReference type="SAM" id="MobiDB-lite"/>
    </source>
</evidence>
<accession>A0AAV3Y177</accession>
<feature type="region of interest" description="Disordered" evidence="1">
    <location>
        <begin position="93"/>
        <end position="117"/>
    </location>
</feature>
<protein>
    <submittedName>
        <fullName evidence="2">Zinc finger protein</fullName>
    </submittedName>
</protein>
<reference evidence="2 3" key="1">
    <citation type="journal article" date="2021" name="Elife">
        <title>Chloroplast acquisition without the gene transfer in kleptoplastic sea slugs, Plakobranchus ocellatus.</title>
        <authorList>
            <person name="Maeda T."/>
            <person name="Takahashi S."/>
            <person name="Yoshida T."/>
            <person name="Shimamura S."/>
            <person name="Takaki Y."/>
            <person name="Nagai Y."/>
            <person name="Toyoda A."/>
            <person name="Suzuki Y."/>
            <person name="Arimoto A."/>
            <person name="Ishii H."/>
            <person name="Satoh N."/>
            <person name="Nishiyama T."/>
            <person name="Hasebe M."/>
            <person name="Maruyama T."/>
            <person name="Minagawa J."/>
            <person name="Obokata J."/>
            <person name="Shigenobu S."/>
        </authorList>
    </citation>
    <scope>NUCLEOTIDE SEQUENCE [LARGE SCALE GENOMIC DNA]</scope>
</reference>
<dbReference type="Proteomes" id="UP000735302">
    <property type="component" value="Unassembled WGS sequence"/>
</dbReference>
<sequence>MAEERTRSEQMEDICIGLHPEADGQSLQVTKEVPQESTRFAPSELLYERTIRGSIHILRELWTKDIQKPAVKSSYEYAPELWLDDTLQRSYGMPRRSRGTIMNGRRGGGSSAWATNS</sequence>
<evidence type="ECO:0000313" key="2">
    <source>
        <dbReference type="EMBL" id="GFN75978.1"/>
    </source>
</evidence>
<dbReference type="EMBL" id="BLXT01000311">
    <property type="protein sequence ID" value="GFN75978.1"/>
    <property type="molecule type" value="Genomic_DNA"/>
</dbReference>
<name>A0AAV3Y177_9GAST</name>
<proteinExistence type="predicted"/>
<gene>
    <name evidence="2" type="ORF">PoB_000248400</name>
</gene>
<comment type="caution">
    <text evidence="2">The sequence shown here is derived from an EMBL/GenBank/DDBJ whole genome shotgun (WGS) entry which is preliminary data.</text>
</comment>
<organism evidence="2 3">
    <name type="scientific">Plakobranchus ocellatus</name>
    <dbReference type="NCBI Taxonomy" id="259542"/>
    <lineage>
        <taxon>Eukaryota</taxon>
        <taxon>Metazoa</taxon>
        <taxon>Spiralia</taxon>
        <taxon>Lophotrochozoa</taxon>
        <taxon>Mollusca</taxon>
        <taxon>Gastropoda</taxon>
        <taxon>Heterobranchia</taxon>
        <taxon>Euthyneura</taxon>
        <taxon>Panpulmonata</taxon>
        <taxon>Sacoglossa</taxon>
        <taxon>Placobranchoidea</taxon>
        <taxon>Plakobranchidae</taxon>
        <taxon>Plakobranchus</taxon>
    </lineage>
</organism>